<dbReference type="Proteomes" id="UP000240880">
    <property type="component" value="Unassembled WGS sequence"/>
</dbReference>
<evidence type="ECO:0008006" key="3">
    <source>
        <dbReference type="Google" id="ProtNLM"/>
    </source>
</evidence>
<name>A0A2R6ABB3_9ARCH</name>
<dbReference type="EMBL" id="NEXC01000018">
    <property type="protein sequence ID" value="PSN83638.1"/>
    <property type="molecule type" value="Genomic_DNA"/>
</dbReference>
<sequence>MLPSNLLALRRYRASVEPVYSNYKKEHLALAQLIIDTIKQHTGEKRKNLERALESLEELEFNFKFVRGLCTLALRHCEFKVKEGLPLKPVDIRRIAFERASPFALDSHERSEILQQIAKELGVDEQTVEENLWADREGEEILAHFDEPTPTSLLIEYNLELTETLLFRSKKIQLFELSDWKKALWLVKKRGLMYTAQVVEGSPVLLVEGPVTLTNSQGVYGELFVDLFRDLLHLGFWRLKAEIATTSTVSYTFEFDSTKAKILGFSKAPLKPKRPEFDSEIEKRFYYAFDSLNTGWNLTREGEPLIAEDSIFLPDFVLEKQGFKVYVEIMGFWTKEYLEKKLKKLSALRELPIIVFANRKFSASRAMTEVQGVLFFDKELPLGKLLERLRLYEKALPKAKLEFELSDVVDIANAPKERKEELVHKLLQADYIIVGDKAVSKTLFENIKQALQKEQTLTLHKAQRICDEWGISAAEFLKAAGYTLKWKGLDESSIIVEAPKNS</sequence>
<dbReference type="InterPro" id="IPR008508">
    <property type="entry name" value="Bax1"/>
</dbReference>
<comment type="caution">
    <text evidence="1">The sequence shown here is derived from an EMBL/GenBank/DDBJ whole genome shotgun (WGS) entry which is preliminary data.</text>
</comment>
<evidence type="ECO:0000313" key="1">
    <source>
        <dbReference type="EMBL" id="PSN83638.1"/>
    </source>
</evidence>
<dbReference type="PIRSF" id="PIRSF019435">
    <property type="entry name" value="UCP019435"/>
    <property type="match status" value="1"/>
</dbReference>
<reference evidence="1 2" key="1">
    <citation type="submission" date="2017-04" db="EMBL/GenBank/DDBJ databases">
        <title>Novel microbial lineages endemic to geothermal iron-oxide mats fill important gaps in the evolutionary history of Archaea.</title>
        <authorList>
            <person name="Jay Z.J."/>
            <person name="Beam J.P."/>
            <person name="Dlakic M."/>
            <person name="Rusch D.B."/>
            <person name="Kozubal M.A."/>
            <person name="Inskeep W.P."/>
        </authorList>
    </citation>
    <scope>NUCLEOTIDE SEQUENCE [LARGE SCALE GENOMIC DNA]</scope>
    <source>
        <strain evidence="1">OSP_D</strain>
    </source>
</reference>
<dbReference type="PANTHER" id="PTHR39640:SF1">
    <property type="entry name" value="DUF790 FAMILY PROTEIN"/>
    <property type="match status" value="1"/>
</dbReference>
<dbReference type="Gene3D" id="3.40.91.30">
    <property type="match status" value="1"/>
</dbReference>
<accession>A0A2R6ABB3</accession>
<organism evidence="1 2">
    <name type="scientific">Candidatus Marsarchaeota G1 archaeon OSP_D</name>
    <dbReference type="NCBI Taxonomy" id="1978155"/>
    <lineage>
        <taxon>Archaea</taxon>
        <taxon>Candidatus Marsarchaeota</taxon>
        <taxon>Candidatus Marsarchaeota group 1</taxon>
    </lineage>
</organism>
<protein>
    <recommendedName>
        <fullName evidence="3">DUF790 family protein</fullName>
    </recommendedName>
</protein>
<dbReference type="PANTHER" id="PTHR39640">
    <property type="entry name" value="VNG6129C"/>
    <property type="match status" value="1"/>
</dbReference>
<dbReference type="AlphaFoldDB" id="A0A2R6ABB3"/>
<gene>
    <name evidence="1" type="ORF">B9Q01_03975</name>
</gene>
<proteinExistence type="predicted"/>
<dbReference type="Pfam" id="PF05626">
    <property type="entry name" value="DUF790"/>
    <property type="match status" value="1"/>
</dbReference>
<evidence type="ECO:0000313" key="2">
    <source>
        <dbReference type="Proteomes" id="UP000240880"/>
    </source>
</evidence>